<evidence type="ECO:0000313" key="1">
    <source>
        <dbReference type="EMBL" id="CAG5152709.1"/>
    </source>
</evidence>
<dbReference type="Proteomes" id="UP000676310">
    <property type="component" value="Unassembled WGS sequence"/>
</dbReference>
<evidence type="ECO:0000313" key="2">
    <source>
        <dbReference type="Proteomes" id="UP000676310"/>
    </source>
</evidence>
<proteinExistence type="predicted"/>
<dbReference type="AlphaFoldDB" id="A0A8J2MXP8"/>
<keyword evidence="2" id="KW-1185">Reference proteome</keyword>
<dbReference type="OrthoDB" id="195446at2759"/>
<comment type="caution">
    <text evidence="1">The sequence shown here is derived from an EMBL/GenBank/DDBJ whole genome shotgun (WGS) entry which is preliminary data.</text>
</comment>
<gene>
    <name evidence="1" type="ORF">ALTATR162_LOCUS2880</name>
</gene>
<dbReference type="RefSeq" id="XP_043166421.1">
    <property type="nucleotide sequence ID" value="XM_043310486.1"/>
</dbReference>
<name>A0A8J2MXP8_9PLEO</name>
<accession>A0A8J2MXP8</accession>
<sequence>METTASIIVVAQLCERVIEYIVAVFGPKAERQRLWSQTRYCTSLLLKLKDEIDDSDEPKEWTKILQLPYTPLARLGNALSLAAVVLSTRDGLQEKLRWPFKEKDIGKLVEAIKCEMAMVDFALSHNSTSLLIELNTRFKRNGRLLLDFKDALELRVEKTHFTLQDLNSELQIIQTTQNDVRARVEELRGRHDTEEAMQKRQRTLDWLTPVDHALQQRDATSRWQPGTGGWLLCSQMYQD</sequence>
<dbReference type="GeneID" id="67014374"/>
<dbReference type="EMBL" id="CAJRGZ010000016">
    <property type="protein sequence ID" value="CAG5152709.1"/>
    <property type="molecule type" value="Genomic_DNA"/>
</dbReference>
<organism evidence="1 2">
    <name type="scientific">Alternaria atra</name>
    <dbReference type="NCBI Taxonomy" id="119953"/>
    <lineage>
        <taxon>Eukaryota</taxon>
        <taxon>Fungi</taxon>
        <taxon>Dikarya</taxon>
        <taxon>Ascomycota</taxon>
        <taxon>Pezizomycotina</taxon>
        <taxon>Dothideomycetes</taxon>
        <taxon>Pleosporomycetidae</taxon>
        <taxon>Pleosporales</taxon>
        <taxon>Pleosporineae</taxon>
        <taxon>Pleosporaceae</taxon>
        <taxon>Alternaria</taxon>
        <taxon>Alternaria sect. Ulocladioides</taxon>
    </lineage>
</organism>
<protein>
    <submittedName>
        <fullName evidence="1">Uncharacterized protein</fullName>
    </submittedName>
</protein>
<reference evidence="1" key="1">
    <citation type="submission" date="2021-05" db="EMBL/GenBank/DDBJ databases">
        <authorList>
            <person name="Stam R."/>
        </authorList>
    </citation>
    <scope>NUCLEOTIDE SEQUENCE</scope>
    <source>
        <strain evidence="1">CS162</strain>
    </source>
</reference>